<dbReference type="Proteomes" id="UP000032142">
    <property type="component" value="Unassembled WGS sequence"/>
</dbReference>
<evidence type="ECO:0000313" key="2">
    <source>
        <dbReference type="Proteomes" id="UP000032142"/>
    </source>
</evidence>
<organism evidence="1 2">
    <name type="scientific">Gossypium arboreum</name>
    <name type="common">Tree cotton</name>
    <name type="synonym">Gossypium nanking</name>
    <dbReference type="NCBI Taxonomy" id="29729"/>
    <lineage>
        <taxon>Eukaryota</taxon>
        <taxon>Viridiplantae</taxon>
        <taxon>Streptophyta</taxon>
        <taxon>Embryophyta</taxon>
        <taxon>Tracheophyta</taxon>
        <taxon>Spermatophyta</taxon>
        <taxon>Magnoliopsida</taxon>
        <taxon>eudicotyledons</taxon>
        <taxon>Gunneridae</taxon>
        <taxon>Pentapetalae</taxon>
        <taxon>rosids</taxon>
        <taxon>malvids</taxon>
        <taxon>Malvales</taxon>
        <taxon>Malvaceae</taxon>
        <taxon>Malvoideae</taxon>
        <taxon>Gossypium</taxon>
    </lineage>
</organism>
<proteinExistence type="predicted"/>
<gene>
    <name evidence="1" type="ORF">F383_16234</name>
</gene>
<keyword evidence="2" id="KW-1185">Reference proteome</keyword>
<dbReference type="EMBL" id="KN440817">
    <property type="protein sequence ID" value="KHG27354.1"/>
    <property type="molecule type" value="Genomic_DNA"/>
</dbReference>
<protein>
    <submittedName>
        <fullName evidence="1">Cog3</fullName>
    </submittedName>
</protein>
<accession>A0A0B0PSF0</accession>
<evidence type="ECO:0000313" key="1">
    <source>
        <dbReference type="EMBL" id="KHG27354.1"/>
    </source>
</evidence>
<sequence length="70" mass="7884">MIAIPQKSFTLLLSISLKTFFHLNSAALNLAFLVSDSPSRDEHGLDPPLQVMSHSLLQYIFGKEMCIFIF</sequence>
<name>A0A0B0PSF0_GOSAR</name>
<reference evidence="2" key="1">
    <citation type="submission" date="2014-09" db="EMBL/GenBank/DDBJ databases">
        <authorList>
            <person name="Mudge J."/>
            <person name="Ramaraj T."/>
            <person name="Lindquist I.E."/>
            <person name="Bharti A.K."/>
            <person name="Sundararajan A."/>
            <person name="Cameron C.T."/>
            <person name="Woodward J.E."/>
            <person name="May G.D."/>
            <person name="Brubaker C."/>
            <person name="Broadhvest J."/>
            <person name="Wilkins T.A."/>
        </authorList>
    </citation>
    <scope>NUCLEOTIDE SEQUENCE</scope>
    <source>
        <strain evidence="2">cv. AKA8401</strain>
    </source>
</reference>
<dbReference type="AlphaFoldDB" id="A0A0B0PSF0"/>